<reference evidence="3" key="2">
    <citation type="journal article" date="2024" name="Plant">
        <title>Genomic evolution and insights into agronomic trait innovations of Sesamum species.</title>
        <authorList>
            <person name="Miao H."/>
            <person name="Wang L."/>
            <person name="Qu L."/>
            <person name="Liu H."/>
            <person name="Sun Y."/>
            <person name="Le M."/>
            <person name="Wang Q."/>
            <person name="Wei S."/>
            <person name="Zheng Y."/>
            <person name="Lin W."/>
            <person name="Duan Y."/>
            <person name="Cao H."/>
            <person name="Xiong S."/>
            <person name="Wang X."/>
            <person name="Wei L."/>
            <person name="Li C."/>
            <person name="Ma Q."/>
            <person name="Ju M."/>
            <person name="Zhao R."/>
            <person name="Li G."/>
            <person name="Mu C."/>
            <person name="Tian Q."/>
            <person name="Mei H."/>
            <person name="Zhang T."/>
            <person name="Gao T."/>
            <person name="Zhang H."/>
        </authorList>
    </citation>
    <scope>NUCLEOTIDE SEQUENCE</scope>
    <source>
        <strain evidence="3">3651</strain>
    </source>
</reference>
<evidence type="ECO:0000313" key="4">
    <source>
        <dbReference type="Proteomes" id="UP001293254"/>
    </source>
</evidence>
<keyword evidence="2" id="KW-0812">Transmembrane</keyword>
<feature type="compositionally biased region" description="Basic residues" evidence="1">
    <location>
        <begin position="117"/>
        <end position="127"/>
    </location>
</feature>
<accession>A0AAE2CD36</accession>
<feature type="region of interest" description="Disordered" evidence="1">
    <location>
        <begin position="98"/>
        <end position="127"/>
    </location>
</feature>
<dbReference type="EMBL" id="JACGWO010000009">
    <property type="protein sequence ID" value="KAK4417753.1"/>
    <property type="molecule type" value="Genomic_DNA"/>
</dbReference>
<feature type="transmembrane region" description="Helical" evidence="2">
    <location>
        <begin position="59"/>
        <end position="79"/>
    </location>
</feature>
<dbReference type="AlphaFoldDB" id="A0AAE2CD36"/>
<keyword evidence="2" id="KW-0472">Membrane</keyword>
<dbReference type="Proteomes" id="UP001293254">
    <property type="component" value="Unassembled WGS sequence"/>
</dbReference>
<protein>
    <submittedName>
        <fullName evidence="3">Methyl-CpG-binding domain-containing protein 9</fullName>
    </submittedName>
</protein>
<evidence type="ECO:0000256" key="1">
    <source>
        <dbReference type="SAM" id="MobiDB-lite"/>
    </source>
</evidence>
<sequence length="127" mass="14671">MEAAVPKDAFRSSKACIERRRVWRMFVKRASTIYEMVQAVIVFEDMIKLEYVPYSWRKYWSFSAAVNISTLAALAVRIYSLDAAINYDKTSSASNTIELVGKTDKGKRQQHPNPIGRPRKKHKETQK</sequence>
<evidence type="ECO:0000256" key="2">
    <source>
        <dbReference type="SAM" id="Phobius"/>
    </source>
</evidence>
<dbReference type="PANTHER" id="PTHR47162">
    <property type="entry name" value="OS02G0192300 PROTEIN"/>
    <property type="match status" value="1"/>
</dbReference>
<evidence type="ECO:0000313" key="3">
    <source>
        <dbReference type="EMBL" id="KAK4417753.1"/>
    </source>
</evidence>
<name>A0AAE2CD36_9LAMI</name>
<keyword evidence="4" id="KW-1185">Reference proteome</keyword>
<reference evidence="3" key="1">
    <citation type="submission" date="2020-06" db="EMBL/GenBank/DDBJ databases">
        <authorList>
            <person name="Li T."/>
            <person name="Hu X."/>
            <person name="Zhang T."/>
            <person name="Song X."/>
            <person name="Zhang H."/>
            <person name="Dai N."/>
            <person name="Sheng W."/>
            <person name="Hou X."/>
            <person name="Wei L."/>
        </authorList>
    </citation>
    <scope>NUCLEOTIDE SEQUENCE</scope>
    <source>
        <strain evidence="3">3651</strain>
        <tissue evidence="3">Leaf</tissue>
    </source>
</reference>
<organism evidence="3 4">
    <name type="scientific">Sesamum alatum</name>
    <dbReference type="NCBI Taxonomy" id="300844"/>
    <lineage>
        <taxon>Eukaryota</taxon>
        <taxon>Viridiplantae</taxon>
        <taxon>Streptophyta</taxon>
        <taxon>Embryophyta</taxon>
        <taxon>Tracheophyta</taxon>
        <taxon>Spermatophyta</taxon>
        <taxon>Magnoliopsida</taxon>
        <taxon>eudicotyledons</taxon>
        <taxon>Gunneridae</taxon>
        <taxon>Pentapetalae</taxon>
        <taxon>asterids</taxon>
        <taxon>lamiids</taxon>
        <taxon>Lamiales</taxon>
        <taxon>Pedaliaceae</taxon>
        <taxon>Sesamum</taxon>
    </lineage>
</organism>
<keyword evidence="2" id="KW-1133">Transmembrane helix</keyword>
<proteinExistence type="predicted"/>
<gene>
    <name evidence="3" type="ORF">Salat_2188000</name>
</gene>
<comment type="caution">
    <text evidence="3">The sequence shown here is derived from an EMBL/GenBank/DDBJ whole genome shotgun (WGS) entry which is preliminary data.</text>
</comment>
<dbReference type="PANTHER" id="PTHR47162:SF8">
    <property type="entry name" value="METHYL-CPG-BINDING DOMAIN-CONTAINING PROTEIN 9"/>
    <property type="match status" value="1"/>
</dbReference>